<gene>
    <name evidence="8" type="ORF">LCOR_08473.1</name>
</gene>
<evidence type="ECO:0000313" key="8">
    <source>
        <dbReference type="EMBL" id="CDH57547.1"/>
    </source>
</evidence>
<evidence type="ECO:0000256" key="4">
    <source>
        <dbReference type="ARBA" id="ARBA00023136"/>
    </source>
</evidence>
<dbReference type="Pfam" id="PF11744">
    <property type="entry name" value="ALMT"/>
    <property type="match status" value="1"/>
</dbReference>
<evidence type="ECO:0000259" key="7">
    <source>
        <dbReference type="Pfam" id="PF10337"/>
    </source>
</evidence>
<dbReference type="AlphaFoldDB" id="A0A068S6W7"/>
<feature type="transmembrane region" description="Helical" evidence="6">
    <location>
        <begin position="50"/>
        <end position="72"/>
    </location>
</feature>
<dbReference type="Pfam" id="PF10337">
    <property type="entry name" value="ArAE_2_N"/>
    <property type="match status" value="1"/>
</dbReference>
<feature type="transmembrane region" description="Helical" evidence="6">
    <location>
        <begin position="110"/>
        <end position="131"/>
    </location>
</feature>
<sequence>MVSDTLRRIVQTYILDKSTMWKRLIKCAVAYEIATIMLLIHPVLDAFGNVPYLLILATLFFNPAGTIGFQIVEIFLNMMYLVPTAIFIAIIQYCLALYNSALARGVPLYSNGAGVIAAISYFVCVYCIAFTRVKYPRLFQAAMQGMPLPFFCLTRDIYATEFNVLVPAGIVYPMAIGGCITLLVNMCLWPETAIKASEVSLGKSLTALRSVLEFMMENETAITTSEHLKGLVGSLQGAVDGLRKAQREAKYEVAIARYPPLAYKPIARTLDRLADHMYGMQLALERTSQIMLNPPTSFSNNEAMDDEVEEDEELTVVTRLEFKHLTRVHDAIQPAMRTFMSHCVDMLGRIQNSLASNRAIPRSMSVEKPGEEIQEHVAVEDALKTLQEHCDLAMQYEYRHTRPAEEHFLVYTIMYTLVESGQELVSLEQQVNDLLSNKKSGKWRIFFPKMALRKWLSRTSECEKGVRTADEDVVFAKDRMDEKEKRMEQEEGDETHFVPLHNAPGKHFYNRILYRIVSFLQSPPARYALKFSLACELLALMAWIPVPGLSDFYTNNHGQWAMLSAMTVSNYTIGLTIQSCIFRVVATAIGGVCGYLTALASHRNEDPYVFAVLIAIFQIPMWYTLFNSRTYARLGFISLLTMAVISSTDYTNFYHETLVSSLWKRIVTAAAAAVVLMVVDQLFWPVWARKLLLENFAKLLTDTGIQYAKVTSAFSEQNTASPRYINTKESIKFHEHALRSQFDGTSQMLTLSGPEPRLTKAPFPLQEYRKLLDLEKKMLYWIRHMAQAESKITPRVRELRAPVAELRKEMAGNVHLYMFTLGSCIRARCALPAMMPSAEAARQVLQKRHIESWQEMYQVFREQAPEKTETLMYWHTCAAAAVEIICLSETMGDVVSRLMGQYIFPGAATSQLNKKKA</sequence>
<keyword evidence="4 6" id="KW-0472">Membrane</keyword>
<evidence type="ECO:0000256" key="3">
    <source>
        <dbReference type="ARBA" id="ARBA00022989"/>
    </source>
</evidence>
<reference evidence="8" key="1">
    <citation type="submission" date="2013-08" db="EMBL/GenBank/DDBJ databases">
        <title>Gene expansion shapes genome architecture in the human pathogen Lichtheimia corymbifera: an evolutionary genomics analysis in the ancient terrestrial Mucorales (Mucoromycotina).</title>
        <authorList>
            <person name="Schwartze V.U."/>
            <person name="Winter S."/>
            <person name="Shelest E."/>
            <person name="Marcet-Houben M."/>
            <person name="Horn F."/>
            <person name="Wehner S."/>
            <person name="Hoffmann K."/>
            <person name="Riege K."/>
            <person name="Sammeth M."/>
            <person name="Nowrousian M."/>
            <person name="Valiante V."/>
            <person name="Linde J."/>
            <person name="Jacobsen I.D."/>
            <person name="Marz M."/>
            <person name="Brakhage A.A."/>
            <person name="Gabaldon T."/>
            <person name="Bocker S."/>
            <person name="Voigt K."/>
        </authorList>
    </citation>
    <scope>NUCLEOTIDE SEQUENCE [LARGE SCALE GENOMIC DNA]</scope>
    <source>
        <strain evidence="8">FSU 9682</strain>
    </source>
</reference>
<feature type="transmembrane region" description="Helical" evidence="6">
    <location>
        <begin position="631"/>
        <end position="654"/>
    </location>
</feature>
<dbReference type="GO" id="GO:0015743">
    <property type="term" value="P:malate transport"/>
    <property type="evidence" value="ECO:0007669"/>
    <property type="project" value="InterPro"/>
</dbReference>
<feature type="transmembrane region" description="Helical" evidence="6">
    <location>
        <begin position="666"/>
        <end position="687"/>
    </location>
</feature>
<evidence type="ECO:0000256" key="1">
    <source>
        <dbReference type="ARBA" id="ARBA00004141"/>
    </source>
</evidence>
<dbReference type="EMBL" id="CBTN010000047">
    <property type="protein sequence ID" value="CDH57547.1"/>
    <property type="molecule type" value="Genomic_DNA"/>
</dbReference>
<dbReference type="PANTHER" id="PTHR47804">
    <property type="entry name" value="60S RIBOSOMAL PROTEIN L19"/>
    <property type="match status" value="1"/>
</dbReference>
<name>A0A068S6W7_9FUNG</name>
<feature type="domain" description="Putative ER transporter 6TM N-terminal" evidence="7">
    <location>
        <begin position="112"/>
        <end position="354"/>
    </location>
</feature>
<feature type="transmembrane region" description="Helical" evidence="6">
    <location>
        <begin position="571"/>
        <end position="596"/>
    </location>
</feature>
<dbReference type="InterPro" id="IPR018823">
    <property type="entry name" value="ArAE_2_N"/>
</dbReference>
<keyword evidence="5" id="KW-0175">Coiled coil</keyword>
<keyword evidence="3 6" id="KW-1133">Transmembrane helix</keyword>
<evidence type="ECO:0000256" key="2">
    <source>
        <dbReference type="ARBA" id="ARBA00022692"/>
    </source>
</evidence>
<protein>
    <recommendedName>
        <fullName evidence="7">Putative ER transporter 6TM N-terminal domain-containing protein</fullName>
    </recommendedName>
</protein>
<comment type="caution">
    <text evidence="8">The sequence shown here is derived from an EMBL/GenBank/DDBJ whole genome shotgun (WGS) entry which is preliminary data.</text>
</comment>
<evidence type="ECO:0000313" key="9">
    <source>
        <dbReference type="Proteomes" id="UP000027586"/>
    </source>
</evidence>
<feature type="transmembrane region" description="Helical" evidence="6">
    <location>
        <begin position="79"/>
        <end position="98"/>
    </location>
</feature>
<dbReference type="InterPro" id="IPR052430">
    <property type="entry name" value="IVT-Associated"/>
</dbReference>
<dbReference type="Proteomes" id="UP000027586">
    <property type="component" value="Unassembled WGS sequence"/>
</dbReference>
<organism evidence="8 9">
    <name type="scientific">Lichtheimia corymbifera JMRC:FSU:9682</name>
    <dbReference type="NCBI Taxonomy" id="1263082"/>
    <lineage>
        <taxon>Eukaryota</taxon>
        <taxon>Fungi</taxon>
        <taxon>Fungi incertae sedis</taxon>
        <taxon>Mucoromycota</taxon>
        <taxon>Mucoromycotina</taxon>
        <taxon>Mucoromycetes</taxon>
        <taxon>Mucorales</taxon>
        <taxon>Lichtheimiaceae</taxon>
        <taxon>Lichtheimia</taxon>
    </lineage>
</organism>
<dbReference type="OrthoDB" id="68611at2759"/>
<accession>A0A068S6W7</accession>
<dbReference type="PRINTS" id="PR02047">
    <property type="entry name" value="BREFELDNASP4"/>
</dbReference>
<dbReference type="VEuPathDB" id="FungiDB:LCOR_08473.1"/>
<keyword evidence="2 6" id="KW-0812">Transmembrane</keyword>
<feature type="transmembrane region" description="Helical" evidence="6">
    <location>
        <begin position="170"/>
        <end position="189"/>
    </location>
</feature>
<feature type="transmembrane region" description="Helical" evidence="6">
    <location>
        <begin position="24"/>
        <end position="44"/>
    </location>
</feature>
<comment type="subcellular location">
    <subcellularLocation>
        <location evidence="1">Membrane</location>
        <topology evidence="1">Multi-pass membrane protein</topology>
    </subcellularLocation>
</comment>
<evidence type="ECO:0000256" key="5">
    <source>
        <dbReference type="SAM" id="Coils"/>
    </source>
</evidence>
<dbReference type="PANTHER" id="PTHR47804:SF3">
    <property type="entry name" value="PROTEIN BRE4"/>
    <property type="match status" value="1"/>
</dbReference>
<dbReference type="STRING" id="1263082.A0A068S6W7"/>
<dbReference type="GO" id="GO:0016020">
    <property type="term" value="C:membrane"/>
    <property type="evidence" value="ECO:0007669"/>
    <property type="project" value="UniProtKB-SubCell"/>
</dbReference>
<evidence type="ECO:0000256" key="6">
    <source>
        <dbReference type="SAM" id="Phobius"/>
    </source>
</evidence>
<dbReference type="InterPro" id="IPR023244">
    <property type="entry name" value="Brefeldin_A-sensitivity_4"/>
</dbReference>
<feature type="coiled-coil region" evidence="5">
    <location>
        <begin position="466"/>
        <end position="493"/>
    </location>
</feature>
<feature type="transmembrane region" description="Helical" evidence="6">
    <location>
        <begin position="608"/>
        <end position="625"/>
    </location>
</feature>
<keyword evidence="9" id="KW-1185">Reference proteome</keyword>
<proteinExistence type="predicted"/>
<dbReference type="InterPro" id="IPR020966">
    <property type="entry name" value="ALMT"/>
</dbReference>